<keyword evidence="7" id="KW-1185">Reference proteome</keyword>
<dbReference type="PROSITE" id="PS51464">
    <property type="entry name" value="SIS"/>
    <property type="match status" value="1"/>
</dbReference>
<dbReference type="GO" id="GO:0003677">
    <property type="term" value="F:DNA binding"/>
    <property type="evidence" value="ECO:0007669"/>
    <property type="project" value="UniProtKB-KW"/>
</dbReference>
<reference evidence="6 7" key="1">
    <citation type="submission" date="2019-04" db="EMBL/GenBank/DDBJ databases">
        <title>Vagococcus sp. nov., isolated from faeces of yaks (Bos grunniens).</title>
        <authorList>
            <person name="Ge Y."/>
        </authorList>
    </citation>
    <scope>NUCLEOTIDE SEQUENCE [LARGE SCALE GENOMIC DNA]</scope>
    <source>
        <strain evidence="6 7">MN-17</strain>
    </source>
</reference>
<dbReference type="Proteomes" id="UP000298615">
    <property type="component" value="Chromosome"/>
</dbReference>
<sequence>MFNYLKVYDELTASEKKVLKYIIEHLEDIPLMTINELAIATFVSKTVIINLSQKMGFDGFKEMKYAINSEIKNKQLLSRIESKSPKKKLESTINKTFSIINDEDILKSAQLLSHSKNIFIMARGTSKSCGYYLEHLLFSIGIHCFFINDYNHAESFTRLVDEDDVVVLLSLSGSTKKILETAKLVHLKQAKIISLTSFQSSGLSEYSTIELFCHADQSDTKIDDTNSRIGFFILIDLLINTLNNIK</sequence>
<dbReference type="SUPFAM" id="SSF53697">
    <property type="entry name" value="SIS domain"/>
    <property type="match status" value="1"/>
</dbReference>
<name>A0A4D7CUY3_9ENTE</name>
<feature type="domain" description="SIS" evidence="5">
    <location>
        <begin position="108"/>
        <end position="246"/>
    </location>
</feature>
<dbReference type="KEGG" id="vao:FA707_03555"/>
<proteinExistence type="predicted"/>
<dbReference type="RefSeq" id="WP_136952927.1">
    <property type="nucleotide sequence ID" value="NZ_CP039712.1"/>
</dbReference>
<dbReference type="CDD" id="cd05013">
    <property type="entry name" value="SIS_RpiR"/>
    <property type="match status" value="1"/>
</dbReference>
<dbReference type="InterPro" id="IPR047640">
    <property type="entry name" value="RpiR-like"/>
</dbReference>
<dbReference type="Gene3D" id="1.10.10.10">
    <property type="entry name" value="Winged helix-like DNA-binding domain superfamily/Winged helix DNA-binding domain"/>
    <property type="match status" value="1"/>
</dbReference>
<evidence type="ECO:0000259" key="5">
    <source>
        <dbReference type="PROSITE" id="PS51464"/>
    </source>
</evidence>
<evidence type="ECO:0000256" key="3">
    <source>
        <dbReference type="ARBA" id="ARBA00023163"/>
    </source>
</evidence>
<dbReference type="InterPro" id="IPR036388">
    <property type="entry name" value="WH-like_DNA-bd_sf"/>
</dbReference>
<keyword evidence="1" id="KW-0805">Transcription regulation</keyword>
<evidence type="ECO:0000259" key="4">
    <source>
        <dbReference type="PROSITE" id="PS51071"/>
    </source>
</evidence>
<evidence type="ECO:0000256" key="1">
    <source>
        <dbReference type="ARBA" id="ARBA00023015"/>
    </source>
</evidence>
<dbReference type="InterPro" id="IPR046348">
    <property type="entry name" value="SIS_dom_sf"/>
</dbReference>
<dbReference type="EMBL" id="CP039712">
    <property type="protein sequence ID" value="QCI86090.1"/>
    <property type="molecule type" value="Genomic_DNA"/>
</dbReference>
<dbReference type="PANTHER" id="PTHR30514:SF21">
    <property type="entry name" value="RPIR-FAMILY TRANSCRIPTIONAL REGULATOR"/>
    <property type="match status" value="1"/>
</dbReference>
<evidence type="ECO:0000313" key="7">
    <source>
        <dbReference type="Proteomes" id="UP000298615"/>
    </source>
</evidence>
<accession>A0A4D7CUY3</accession>
<dbReference type="InterPro" id="IPR035472">
    <property type="entry name" value="RpiR-like_SIS"/>
</dbReference>
<dbReference type="SUPFAM" id="SSF46689">
    <property type="entry name" value="Homeodomain-like"/>
    <property type="match status" value="1"/>
</dbReference>
<keyword evidence="3" id="KW-0804">Transcription</keyword>
<dbReference type="InterPro" id="IPR001347">
    <property type="entry name" value="SIS_dom"/>
</dbReference>
<keyword evidence="2" id="KW-0238">DNA-binding</keyword>
<protein>
    <submittedName>
        <fullName evidence="6">MurR/RpiR family transcriptional regulator</fullName>
    </submittedName>
</protein>
<dbReference type="Pfam" id="PF01380">
    <property type="entry name" value="SIS"/>
    <property type="match status" value="1"/>
</dbReference>
<feature type="domain" description="HTH rpiR-type" evidence="4">
    <location>
        <begin position="1"/>
        <end position="74"/>
    </location>
</feature>
<dbReference type="Pfam" id="PF01418">
    <property type="entry name" value="HTH_6"/>
    <property type="match status" value="1"/>
</dbReference>
<evidence type="ECO:0000256" key="2">
    <source>
        <dbReference type="ARBA" id="ARBA00023125"/>
    </source>
</evidence>
<gene>
    <name evidence="6" type="ORF">FA707_03555</name>
</gene>
<evidence type="ECO:0000313" key="6">
    <source>
        <dbReference type="EMBL" id="QCI86090.1"/>
    </source>
</evidence>
<dbReference type="InterPro" id="IPR009057">
    <property type="entry name" value="Homeodomain-like_sf"/>
</dbReference>
<dbReference type="InterPro" id="IPR000281">
    <property type="entry name" value="HTH_RpiR"/>
</dbReference>
<organism evidence="6 7">
    <name type="scientific">Vagococcus zengguangii</name>
    <dbReference type="NCBI Taxonomy" id="2571750"/>
    <lineage>
        <taxon>Bacteria</taxon>
        <taxon>Bacillati</taxon>
        <taxon>Bacillota</taxon>
        <taxon>Bacilli</taxon>
        <taxon>Lactobacillales</taxon>
        <taxon>Enterococcaceae</taxon>
        <taxon>Vagococcus</taxon>
    </lineage>
</organism>
<dbReference type="AlphaFoldDB" id="A0A4D7CUY3"/>
<dbReference type="GO" id="GO:1901135">
    <property type="term" value="P:carbohydrate derivative metabolic process"/>
    <property type="evidence" value="ECO:0007669"/>
    <property type="project" value="InterPro"/>
</dbReference>
<dbReference type="GO" id="GO:0097367">
    <property type="term" value="F:carbohydrate derivative binding"/>
    <property type="evidence" value="ECO:0007669"/>
    <property type="project" value="InterPro"/>
</dbReference>
<dbReference type="Gene3D" id="3.40.50.10490">
    <property type="entry name" value="Glucose-6-phosphate isomerase like protein, domain 1"/>
    <property type="match status" value="1"/>
</dbReference>
<dbReference type="PANTHER" id="PTHR30514">
    <property type="entry name" value="GLUCOKINASE"/>
    <property type="match status" value="1"/>
</dbReference>
<dbReference type="GO" id="GO:0003700">
    <property type="term" value="F:DNA-binding transcription factor activity"/>
    <property type="evidence" value="ECO:0007669"/>
    <property type="project" value="InterPro"/>
</dbReference>
<dbReference type="PROSITE" id="PS51071">
    <property type="entry name" value="HTH_RPIR"/>
    <property type="match status" value="1"/>
</dbReference>